<accession>X1VEL0</accession>
<dbReference type="GO" id="GO:0016491">
    <property type="term" value="F:oxidoreductase activity"/>
    <property type="evidence" value="ECO:0007669"/>
    <property type="project" value="UniProtKB-KW"/>
</dbReference>
<dbReference type="PANTHER" id="PTHR42897">
    <property type="entry name" value="PYRUVATE SYNTHASE SUBUNIT PORB"/>
    <property type="match status" value="1"/>
</dbReference>
<dbReference type="AlphaFoldDB" id="X1VEL0"/>
<comment type="caution">
    <text evidence="2">The sequence shown here is derived from an EMBL/GenBank/DDBJ whole genome shotgun (WGS) entry which is preliminary data.</text>
</comment>
<gene>
    <name evidence="2" type="ORF">S12H4_49494</name>
</gene>
<dbReference type="SUPFAM" id="SSF52518">
    <property type="entry name" value="Thiamin diphosphate-binding fold (THDP-binding)"/>
    <property type="match status" value="1"/>
</dbReference>
<organism evidence="2">
    <name type="scientific">marine sediment metagenome</name>
    <dbReference type="NCBI Taxonomy" id="412755"/>
    <lineage>
        <taxon>unclassified sequences</taxon>
        <taxon>metagenomes</taxon>
        <taxon>ecological metagenomes</taxon>
    </lineage>
</organism>
<protein>
    <submittedName>
        <fullName evidence="2">Uncharacterized protein</fullName>
    </submittedName>
</protein>
<sequence length="185" mass="20710">NEAYMNTGIQRSGGTPFAASTTTSPAGKVIPGKQQWKKPIDEIVIAHGIPYVATLSAAWPMDVMQKARRAIEAEGPAFLHAIVPCTRGWRYPMEKTIEISRLAVQTCLFPLYECRLEGGRPVYELSPPSLGIARRPESKKPVEEYLSGQGRFRHLFRPERRDDLLGSIQDGVNHRWEILLEKAGL</sequence>
<dbReference type="InterPro" id="IPR029061">
    <property type="entry name" value="THDP-binding"/>
</dbReference>
<dbReference type="PANTHER" id="PTHR42897:SF2">
    <property type="entry name" value="PYRUVATE SYNTHASE SUBUNIT PORB"/>
    <property type="match status" value="1"/>
</dbReference>
<evidence type="ECO:0000256" key="1">
    <source>
        <dbReference type="ARBA" id="ARBA00023002"/>
    </source>
</evidence>
<evidence type="ECO:0000313" key="2">
    <source>
        <dbReference type="EMBL" id="GAJ12621.1"/>
    </source>
</evidence>
<dbReference type="EMBL" id="BARW01031060">
    <property type="protein sequence ID" value="GAJ12621.1"/>
    <property type="molecule type" value="Genomic_DNA"/>
</dbReference>
<dbReference type="Gene3D" id="3.40.50.970">
    <property type="match status" value="1"/>
</dbReference>
<keyword evidence="1" id="KW-0560">Oxidoreductase</keyword>
<proteinExistence type="predicted"/>
<name>X1VEL0_9ZZZZ</name>
<reference evidence="2" key="1">
    <citation type="journal article" date="2014" name="Front. Microbiol.">
        <title>High frequency of phylogenetically diverse reductive dehalogenase-homologous genes in deep subseafloor sedimentary metagenomes.</title>
        <authorList>
            <person name="Kawai M."/>
            <person name="Futagami T."/>
            <person name="Toyoda A."/>
            <person name="Takaki Y."/>
            <person name="Nishi S."/>
            <person name="Hori S."/>
            <person name="Arai W."/>
            <person name="Tsubouchi T."/>
            <person name="Morono Y."/>
            <person name="Uchiyama I."/>
            <person name="Ito T."/>
            <person name="Fujiyama A."/>
            <person name="Inagaki F."/>
            <person name="Takami H."/>
        </authorList>
    </citation>
    <scope>NUCLEOTIDE SEQUENCE</scope>
    <source>
        <strain evidence="2">Expedition CK06-06</strain>
    </source>
</reference>
<dbReference type="InterPro" id="IPR051479">
    <property type="entry name" value="PorB-like"/>
</dbReference>
<feature type="non-terminal residue" evidence="2">
    <location>
        <position position="1"/>
    </location>
</feature>